<dbReference type="InterPro" id="IPR050312">
    <property type="entry name" value="IolE/XylAMocC-like"/>
</dbReference>
<dbReference type="InterPro" id="IPR036237">
    <property type="entry name" value="Xyl_isomerase-like_sf"/>
</dbReference>
<gene>
    <name evidence="2" type="ORF">DL346_01975</name>
</gene>
<dbReference type="Pfam" id="PF01261">
    <property type="entry name" value="AP_endonuc_2"/>
    <property type="match status" value="1"/>
</dbReference>
<keyword evidence="2" id="KW-0413">Isomerase</keyword>
<keyword evidence="3" id="KW-1185">Reference proteome</keyword>
<dbReference type="PANTHER" id="PTHR12110:SF41">
    <property type="entry name" value="INOSOSE DEHYDRATASE"/>
    <property type="match status" value="1"/>
</dbReference>
<proteinExistence type="predicted"/>
<accession>A0A328U3A1</accession>
<feature type="domain" description="Xylose isomerase-like TIM barrel" evidence="1">
    <location>
        <begin position="37"/>
        <end position="257"/>
    </location>
</feature>
<dbReference type="RefSeq" id="WP_112880413.1">
    <property type="nucleotide sequence ID" value="NZ_QLUW01000001.1"/>
</dbReference>
<dbReference type="Proteomes" id="UP000249260">
    <property type="component" value="Unassembled WGS sequence"/>
</dbReference>
<organism evidence="2 3">
    <name type="scientific">Paenibacillus montanisoli</name>
    <dbReference type="NCBI Taxonomy" id="2081970"/>
    <lineage>
        <taxon>Bacteria</taxon>
        <taxon>Bacillati</taxon>
        <taxon>Bacillota</taxon>
        <taxon>Bacilli</taxon>
        <taxon>Bacillales</taxon>
        <taxon>Paenibacillaceae</taxon>
        <taxon>Paenibacillus</taxon>
    </lineage>
</organism>
<name>A0A328U3A1_9BACL</name>
<reference evidence="2 3" key="1">
    <citation type="submission" date="2018-06" db="EMBL/GenBank/DDBJ databases">
        <title>Paenibacillus montanisoli sp. nov., isolated from mountain area soil.</title>
        <authorList>
            <person name="Wu M."/>
        </authorList>
    </citation>
    <scope>NUCLEOTIDE SEQUENCE [LARGE SCALE GENOMIC DNA]</scope>
    <source>
        <strain evidence="2 3">RA17</strain>
    </source>
</reference>
<dbReference type="EMBL" id="QLUW01000001">
    <property type="protein sequence ID" value="RAP77288.1"/>
    <property type="molecule type" value="Genomic_DNA"/>
</dbReference>
<evidence type="ECO:0000313" key="3">
    <source>
        <dbReference type="Proteomes" id="UP000249260"/>
    </source>
</evidence>
<protein>
    <submittedName>
        <fullName evidence="2">Sugar phosphate isomerase/epimerase</fullName>
    </submittedName>
</protein>
<dbReference type="Gene3D" id="3.20.20.150">
    <property type="entry name" value="Divalent-metal-dependent TIM barrel enzymes"/>
    <property type="match status" value="1"/>
</dbReference>
<dbReference type="GO" id="GO:0016853">
    <property type="term" value="F:isomerase activity"/>
    <property type="evidence" value="ECO:0007669"/>
    <property type="project" value="UniProtKB-KW"/>
</dbReference>
<dbReference type="PANTHER" id="PTHR12110">
    <property type="entry name" value="HYDROXYPYRUVATE ISOMERASE"/>
    <property type="match status" value="1"/>
</dbReference>
<evidence type="ECO:0000259" key="1">
    <source>
        <dbReference type="Pfam" id="PF01261"/>
    </source>
</evidence>
<evidence type="ECO:0000313" key="2">
    <source>
        <dbReference type="EMBL" id="RAP77288.1"/>
    </source>
</evidence>
<sequence length="263" mass="30301">MKFRRLGNELWDLFIIPPGLQLFTLRDEAKKDFFGTLKKVAEMGYVLVEFSQDYGGVDAYEMKRMLNQLGLKTVSTYVNYKDMETDLLHQIQYASTLGMKYIVTSFPKERFEDKEKIPELISSLKKMAAEAKRQGMLLLYHPHQHEYEKLGEELIIDQLLQGVGSSMMQLELDLYFVKKAGLDPKATLQKYKGMSPLIHIKDMDKEGDFTEIGSGTIDWPPIFRILKETGVNYYFVEQNVSQNPLQSAKISLNYLKSIGVVEN</sequence>
<comment type="caution">
    <text evidence="2">The sequence shown here is derived from an EMBL/GenBank/DDBJ whole genome shotgun (WGS) entry which is preliminary data.</text>
</comment>
<dbReference type="SUPFAM" id="SSF51658">
    <property type="entry name" value="Xylose isomerase-like"/>
    <property type="match status" value="1"/>
</dbReference>
<dbReference type="AlphaFoldDB" id="A0A328U3A1"/>
<dbReference type="InterPro" id="IPR013022">
    <property type="entry name" value="Xyl_isomerase-like_TIM-brl"/>
</dbReference>